<dbReference type="GO" id="GO:0005654">
    <property type="term" value="C:nucleoplasm"/>
    <property type="evidence" value="ECO:0007669"/>
    <property type="project" value="UniProtKB-SubCell"/>
</dbReference>
<gene>
    <name evidence="6" type="primary">ERB1</name>
    <name evidence="10" type="ORF">TRAPUB_9914</name>
</gene>
<organism evidence="10 11">
    <name type="scientific">Trametes pubescens</name>
    <name type="common">White-rot fungus</name>
    <dbReference type="NCBI Taxonomy" id="154538"/>
    <lineage>
        <taxon>Eukaryota</taxon>
        <taxon>Fungi</taxon>
        <taxon>Dikarya</taxon>
        <taxon>Basidiomycota</taxon>
        <taxon>Agaricomycotina</taxon>
        <taxon>Agaricomycetes</taxon>
        <taxon>Polyporales</taxon>
        <taxon>Polyporaceae</taxon>
        <taxon>Trametes</taxon>
    </lineage>
</organism>
<feature type="compositionally biased region" description="Pro residues" evidence="8">
    <location>
        <begin position="294"/>
        <end position="304"/>
    </location>
</feature>
<dbReference type="PANTHER" id="PTHR17605">
    <property type="entry name" value="RIBOSOME BIOGENESIS PROTEIN BOP1 BLOCK OF PROLIFERATION 1 PROTEIN"/>
    <property type="match status" value="1"/>
</dbReference>
<comment type="similarity">
    <text evidence="6">Belongs to the WD repeat BOP1/ERB1 family.</text>
</comment>
<evidence type="ECO:0000256" key="1">
    <source>
        <dbReference type="ARBA" id="ARBA00022517"/>
    </source>
</evidence>
<dbReference type="SMART" id="SM01035">
    <property type="entry name" value="BOP1NT"/>
    <property type="match status" value="1"/>
</dbReference>
<dbReference type="PROSITE" id="PS50082">
    <property type="entry name" value="WD_REPEATS_2"/>
    <property type="match status" value="3"/>
</dbReference>
<feature type="compositionally biased region" description="Acidic residues" evidence="8">
    <location>
        <begin position="119"/>
        <end position="129"/>
    </location>
</feature>
<dbReference type="STRING" id="154538.A0A1M2W1A4"/>
<dbReference type="OMA" id="MRPAKGE"/>
<keyword evidence="3 7" id="KW-0853">WD repeat</keyword>
<feature type="repeat" description="WD" evidence="7">
    <location>
        <begin position="416"/>
        <end position="448"/>
    </location>
</feature>
<dbReference type="HAMAP" id="MF_03027">
    <property type="entry name" value="BOP1"/>
    <property type="match status" value="1"/>
</dbReference>
<feature type="domain" description="BOP1 N-terminal" evidence="9">
    <location>
        <begin position="144"/>
        <end position="400"/>
    </location>
</feature>
<keyword evidence="2 6" id="KW-0698">rRNA processing</keyword>
<dbReference type="AlphaFoldDB" id="A0A1M2W1A4"/>
<keyword evidence="1 6" id="KW-0690">Ribosome biogenesis</keyword>
<dbReference type="InterPro" id="IPR036322">
    <property type="entry name" value="WD40_repeat_dom_sf"/>
</dbReference>
<dbReference type="Proteomes" id="UP000184267">
    <property type="component" value="Unassembled WGS sequence"/>
</dbReference>
<feature type="region of interest" description="Disordered" evidence="8">
    <location>
        <begin position="287"/>
        <end position="336"/>
    </location>
</feature>
<dbReference type="GO" id="GO:0070545">
    <property type="term" value="C:PeBoW complex"/>
    <property type="evidence" value="ECO:0007669"/>
    <property type="project" value="TreeGrafter"/>
</dbReference>
<dbReference type="GO" id="GO:0043021">
    <property type="term" value="F:ribonucleoprotein complex binding"/>
    <property type="evidence" value="ECO:0007669"/>
    <property type="project" value="UniProtKB-UniRule"/>
</dbReference>
<dbReference type="Gene3D" id="2.130.10.10">
    <property type="entry name" value="YVTN repeat-like/Quinoprotein amine dehydrogenase"/>
    <property type="match status" value="1"/>
</dbReference>
<evidence type="ECO:0000313" key="11">
    <source>
        <dbReference type="Proteomes" id="UP000184267"/>
    </source>
</evidence>
<comment type="function">
    <text evidence="6">Component of the NOP7 complex, which is required for maturation of the 25S and 5.8S ribosomal RNAs and formation of the 60S ribosome.</text>
</comment>
<proteinExistence type="inferred from homology"/>
<name>A0A1M2W1A4_TRAPU</name>
<sequence length="748" mass="84168">MAATDAKKLSKKRKVAPEEEAPVPAPSAFPQEVGLEMGSEDEDGDEDEASDDGEVEDFPEIDASSDTEDEGDDEDELDDEEDEDEGESDASDDSLHVWPKPKTVISDITGQPIRVYPDIEPDYDSDSSTEDTPNRVGDIPMHWYDDLPHVGYDINGKKVLRPARGDELDKFLKTVEDPEAWTSAFDKNMQSDKPLTSEELDIIRRLQQNENPDANYDPYEPTVEWFTGKGKEEVMPLSAAPEPKRRWVPSKWEKQKVMKIVRAIRQGRILPNKPKTASGAPQFYAIWNEDPSTGPAPAPAPKPTLPGNSESYNPPEEYVPTPEERKKWEETDPEDREREFLPQKYAALRLVPAYDNFIKERFSRQLDLYLAPRVQRVKLRIDPESLIPKLPSPSSLRPFPVYRSLQVPHEEVRTRAISVSPDGAWVVSGDESGLVRLWEVLVGKEVKRWKFKGKVGAVEWCPRMDVSFFAVGIEDHIHFLIPPNLPGPILTATQNVLAPATLPPPPATASPVKWNSVPAAQSSSDAPILTLSLPSSPEPPKQLVWHRKGDYLASVSEAQGGVWMHQISRRHSQAPFKKVKGQVQLVLFHPTKPHFFVATQRYVRMYNLAEQTLLKTLTPGIRWISSMDVHPSGDHLIVGGYDRKLCWFDLELSDKPYKILRYHARALRSVAFHPTYPLFASSSDDGSIQIFHARVYNDLMTNPLIVPLKILRGHGVREGLGVFAVRWVPRQPWLVSAGADGQVAVWCA</sequence>
<evidence type="ECO:0000256" key="6">
    <source>
        <dbReference type="HAMAP-Rule" id="MF_03027"/>
    </source>
</evidence>
<evidence type="ECO:0000256" key="5">
    <source>
        <dbReference type="ARBA" id="ARBA00023242"/>
    </source>
</evidence>
<evidence type="ECO:0000256" key="8">
    <source>
        <dbReference type="SAM" id="MobiDB-lite"/>
    </source>
</evidence>
<accession>A0A1M2W1A4</accession>
<comment type="subunit">
    <text evidence="6">Component of the NOP7 complex, composed of ERB1, NOP7 and YTM1. Within the NOP7 complex ERB1 appears to interact directly with NOP7 and YTM1. The NOP7 complex also associates with the 66S pre-ribosome.</text>
</comment>
<comment type="subcellular location">
    <subcellularLocation>
        <location evidence="6">Nucleus</location>
        <location evidence="6">Nucleolus</location>
    </subcellularLocation>
    <subcellularLocation>
        <location evidence="6">Nucleus</location>
        <location evidence="6">Nucleoplasm</location>
    </subcellularLocation>
</comment>
<dbReference type="InterPro" id="IPR015943">
    <property type="entry name" value="WD40/YVTN_repeat-like_dom_sf"/>
</dbReference>
<dbReference type="Pfam" id="PF08145">
    <property type="entry name" value="BOP1NT"/>
    <property type="match status" value="1"/>
</dbReference>
<dbReference type="PANTHER" id="PTHR17605:SF0">
    <property type="entry name" value="RIBOSOME BIOGENESIS PROTEIN BOP1"/>
    <property type="match status" value="1"/>
</dbReference>
<dbReference type="GO" id="GO:0000466">
    <property type="term" value="P:maturation of 5.8S rRNA from tricistronic rRNA transcript (SSU-rRNA, 5.8S rRNA, LSU-rRNA)"/>
    <property type="evidence" value="ECO:0007669"/>
    <property type="project" value="UniProtKB-UniRule"/>
</dbReference>
<evidence type="ECO:0000259" key="9">
    <source>
        <dbReference type="SMART" id="SM01035"/>
    </source>
</evidence>
<dbReference type="EMBL" id="MNAD01000396">
    <property type="protein sequence ID" value="OJT13560.1"/>
    <property type="molecule type" value="Genomic_DNA"/>
</dbReference>
<feature type="compositionally biased region" description="Basic and acidic residues" evidence="8">
    <location>
        <begin position="322"/>
        <end position="336"/>
    </location>
</feature>
<dbReference type="OrthoDB" id="5571054at2759"/>
<dbReference type="Pfam" id="PF00400">
    <property type="entry name" value="WD40"/>
    <property type="match status" value="4"/>
</dbReference>
<feature type="compositionally biased region" description="Acidic residues" evidence="8">
    <location>
        <begin position="38"/>
        <end position="92"/>
    </location>
</feature>
<evidence type="ECO:0000256" key="7">
    <source>
        <dbReference type="PROSITE-ProRule" id="PRU00221"/>
    </source>
</evidence>
<dbReference type="SMART" id="SM00320">
    <property type="entry name" value="WD40"/>
    <property type="match status" value="6"/>
</dbReference>
<feature type="repeat" description="WD" evidence="7">
    <location>
        <begin position="660"/>
        <end position="701"/>
    </location>
</feature>
<comment type="caution">
    <text evidence="10">The sequence shown here is derived from an EMBL/GenBank/DDBJ whole genome shotgun (WGS) entry which is preliminary data.</text>
</comment>
<protein>
    <recommendedName>
        <fullName evidence="6">Ribosome biogenesis protein ERB1</fullName>
    </recommendedName>
    <alternativeName>
        <fullName evidence="6">Eukaryotic ribosome biogenesis protein 1</fullName>
    </alternativeName>
</protein>
<dbReference type="InterPro" id="IPR001680">
    <property type="entry name" value="WD40_rpt"/>
</dbReference>
<evidence type="ECO:0000256" key="2">
    <source>
        <dbReference type="ARBA" id="ARBA00022552"/>
    </source>
</evidence>
<dbReference type="InterPro" id="IPR028598">
    <property type="entry name" value="BOP1/Erb1"/>
</dbReference>
<dbReference type="SUPFAM" id="SSF50978">
    <property type="entry name" value="WD40 repeat-like"/>
    <property type="match status" value="1"/>
</dbReference>
<dbReference type="GO" id="GO:0000463">
    <property type="term" value="P:maturation of LSU-rRNA from tricistronic rRNA transcript (SSU-rRNA, 5.8S rRNA, LSU-rRNA)"/>
    <property type="evidence" value="ECO:0007669"/>
    <property type="project" value="UniProtKB-UniRule"/>
</dbReference>
<keyword evidence="4" id="KW-0677">Repeat</keyword>
<evidence type="ECO:0000256" key="4">
    <source>
        <dbReference type="ARBA" id="ARBA00022737"/>
    </source>
</evidence>
<dbReference type="InterPro" id="IPR012953">
    <property type="entry name" value="BOP1_N_dom"/>
</dbReference>
<keyword evidence="11" id="KW-1185">Reference proteome</keyword>
<evidence type="ECO:0000256" key="3">
    <source>
        <dbReference type="ARBA" id="ARBA00022574"/>
    </source>
</evidence>
<evidence type="ECO:0000313" key="10">
    <source>
        <dbReference type="EMBL" id="OJT13560.1"/>
    </source>
</evidence>
<dbReference type="FunFam" id="2.130.10.10:FF:000576">
    <property type="entry name" value="Ribosome biogenesis protein ERB1"/>
    <property type="match status" value="1"/>
</dbReference>
<feature type="repeat" description="WD" evidence="7">
    <location>
        <begin position="722"/>
        <end position="748"/>
    </location>
</feature>
<reference evidence="10 11" key="1">
    <citation type="submission" date="2016-10" db="EMBL/GenBank/DDBJ databases">
        <title>Genome sequence of the basidiomycete white-rot fungus Trametes pubescens.</title>
        <authorList>
            <person name="Makela M.R."/>
            <person name="Granchi Z."/>
            <person name="Peng M."/>
            <person name="De Vries R.P."/>
            <person name="Grigoriev I."/>
            <person name="Riley R."/>
            <person name="Hilden K."/>
        </authorList>
    </citation>
    <scope>NUCLEOTIDE SEQUENCE [LARGE SCALE GENOMIC DNA]</scope>
    <source>
        <strain evidence="10 11">FBCC735</strain>
    </source>
</reference>
<feature type="region of interest" description="Disordered" evidence="8">
    <location>
        <begin position="1"/>
        <end position="140"/>
    </location>
</feature>
<keyword evidence="5 6" id="KW-0539">Nucleus</keyword>
<dbReference type="GO" id="GO:0030687">
    <property type="term" value="C:preribosome, large subunit precursor"/>
    <property type="evidence" value="ECO:0007669"/>
    <property type="project" value="UniProtKB-UniRule"/>
</dbReference>